<dbReference type="PANTHER" id="PTHR36091:SF1">
    <property type="entry name" value="ALTERED INHERITANCE OF MITOCHONDRIA PROTEIN 9, MITOCHONDRIAL"/>
    <property type="match status" value="1"/>
</dbReference>
<evidence type="ECO:0000256" key="1">
    <source>
        <dbReference type="ARBA" id="ARBA00004173"/>
    </source>
</evidence>
<evidence type="ECO:0000256" key="2">
    <source>
        <dbReference type="ARBA" id="ARBA00005543"/>
    </source>
</evidence>
<keyword evidence="8" id="KW-1185">Reference proteome</keyword>
<dbReference type="PANTHER" id="PTHR36091">
    <property type="entry name" value="ALTERED INHERITANCE OF MITOCHONDRIA PROTEIN 9, MITOCHONDRIAL"/>
    <property type="match status" value="1"/>
</dbReference>
<protein>
    <recommendedName>
        <fullName evidence="3">Altered inheritance of mitochondria protein 9, mitochondrial</fullName>
    </recommendedName>
    <alternativeName>
        <fullName evidence="6">Found in mitochondrial proteome protein 29</fullName>
    </alternativeName>
</protein>
<dbReference type="RefSeq" id="XP_026627103.1">
    <property type="nucleotide sequence ID" value="XM_026773056.1"/>
</dbReference>
<evidence type="ECO:0000313" key="7">
    <source>
        <dbReference type="EMBL" id="RDH34081.1"/>
    </source>
</evidence>
<dbReference type="STRING" id="1341132.A0A3F3Q4N0"/>
<organism evidence="7 8">
    <name type="scientific">Aspergillus welwitschiae</name>
    <dbReference type="NCBI Taxonomy" id="1341132"/>
    <lineage>
        <taxon>Eukaryota</taxon>
        <taxon>Fungi</taxon>
        <taxon>Dikarya</taxon>
        <taxon>Ascomycota</taxon>
        <taxon>Pezizomycotina</taxon>
        <taxon>Eurotiomycetes</taxon>
        <taxon>Eurotiomycetidae</taxon>
        <taxon>Eurotiales</taxon>
        <taxon>Aspergillaceae</taxon>
        <taxon>Aspergillus</taxon>
        <taxon>Aspergillus subgen. Circumdati</taxon>
    </lineage>
</organism>
<reference evidence="7 8" key="1">
    <citation type="submission" date="2018-07" db="EMBL/GenBank/DDBJ databases">
        <title>The genomes of Aspergillus section Nigri reveals drivers in fungal speciation.</title>
        <authorList>
            <consortium name="DOE Joint Genome Institute"/>
            <person name="Vesth T.C."/>
            <person name="Nybo J."/>
            <person name="Theobald S."/>
            <person name="Brandl J."/>
            <person name="Frisvad J.C."/>
            <person name="Nielsen K.F."/>
            <person name="Lyhne E.K."/>
            <person name="Kogle M.E."/>
            <person name="Kuo A."/>
            <person name="Riley R."/>
            <person name="Clum A."/>
            <person name="Nolan M."/>
            <person name="Lipzen A."/>
            <person name="Salamov A."/>
            <person name="Henrissat B."/>
            <person name="Wiebenga A."/>
            <person name="De vries R.P."/>
            <person name="Grigoriev I.V."/>
            <person name="Mortensen U.H."/>
            <person name="Andersen M.R."/>
            <person name="Baker S.E."/>
        </authorList>
    </citation>
    <scope>NUCLEOTIDE SEQUENCE [LARGE SCALE GENOMIC DNA]</scope>
    <source>
        <strain evidence="7 8">CBS 139.54b</strain>
    </source>
</reference>
<evidence type="ECO:0000256" key="4">
    <source>
        <dbReference type="ARBA" id="ARBA00022946"/>
    </source>
</evidence>
<evidence type="ECO:0000256" key="3">
    <source>
        <dbReference type="ARBA" id="ARBA00016197"/>
    </source>
</evidence>
<evidence type="ECO:0000256" key="5">
    <source>
        <dbReference type="ARBA" id="ARBA00023128"/>
    </source>
</evidence>
<dbReference type="Proteomes" id="UP000253729">
    <property type="component" value="Unassembled WGS sequence"/>
</dbReference>
<comment type="subcellular location">
    <subcellularLocation>
        <location evidence="1">Mitochondrion</location>
    </subcellularLocation>
</comment>
<gene>
    <name evidence="7" type="ORF">BDQ94DRAFT_178091</name>
</gene>
<comment type="similarity">
    <text evidence="2">Belongs to the AIM9 family.</text>
</comment>
<proteinExistence type="inferred from homology"/>
<dbReference type="EMBL" id="KZ852044">
    <property type="protein sequence ID" value="RDH34081.1"/>
    <property type="molecule type" value="Genomic_DNA"/>
</dbReference>
<dbReference type="AlphaFoldDB" id="A0A3F3Q4N0"/>
<dbReference type="GO" id="GO:0005739">
    <property type="term" value="C:mitochondrion"/>
    <property type="evidence" value="ECO:0007669"/>
    <property type="project" value="UniProtKB-SubCell"/>
</dbReference>
<accession>A0A3F3Q4N0</accession>
<sequence length="523" mass="59602">MTQQWARTLVRARATRRSSPSSLSMKYLRWPHEPLSLHISATGVFQINHAVYSTSACDAFPISPAHNHYKFNGVRMGFDPYNYTSGHWLRDDKEERASRYIKFDFDALCRKILDLSPKASSIADCQKIEGGFNRVFVFVLNDDTRVVAKLPFALAGPSRLTTGSEIATIKYLQANTTVPIPRILDWSDDATSINNTLGSEYIIMEHANGVQLHKKWHEMSDKQRVKCIDAIYRNLKEVVDLQFPCFGSLYSIHSPVCPDKRHPLDGDFCIGPHCETRYWNSTASQDLNPNRGPWTNLQQYCDGLVDAGLSRLPTVDLGRRMRPMYHGSVETHKILLAHTRTLLRSASIEPAFWYADEIPDFATENEVCTGAFDVCSQFLIPTLSKPRLVDQNLFRPFRYSYRTWKDGAVALHHDLIDTSRNWESLGFAGRCPYALPPPPEHADHQKKYRLFEAAHNLRYDLAGLLNTATDGWVPTSDWEAAQTAHHEMFEGMLQAVLTNPDIDDPDEPVKDEETLRSIWPFDI</sequence>
<evidence type="ECO:0000256" key="6">
    <source>
        <dbReference type="ARBA" id="ARBA00031849"/>
    </source>
</evidence>
<evidence type="ECO:0000313" key="8">
    <source>
        <dbReference type="Proteomes" id="UP000253729"/>
    </source>
</evidence>
<keyword evidence="4" id="KW-0809">Transit peptide</keyword>
<dbReference type="GeneID" id="38141412"/>
<name>A0A3F3Q4N0_9EURO</name>
<dbReference type="SUPFAM" id="SSF56112">
    <property type="entry name" value="Protein kinase-like (PK-like)"/>
    <property type="match status" value="1"/>
</dbReference>
<keyword evidence="5" id="KW-0496">Mitochondrion</keyword>
<dbReference type="InterPro" id="IPR011009">
    <property type="entry name" value="Kinase-like_dom_sf"/>
</dbReference>
<dbReference type="InterPro" id="IPR051035">
    <property type="entry name" value="Mito_inheritance_9"/>
</dbReference>